<accession>H1LCA9</accession>
<dbReference type="PANTHER" id="PTHR43537:SF6">
    <property type="entry name" value="HTH-TYPE TRANSCRIPTIONAL REPRESSOR RSPR"/>
    <property type="match status" value="1"/>
</dbReference>
<dbReference type="Gene3D" id="1.10.10.10">
    <property type="entry name" value="Winged helix-like DNA-binding domain superfamily/Winged helix DNA-binding domain"/>
    <property type="match status" value="1"/>
</dbReference>
<dbReference type="Pfam" id="PF00392">
    <property type="entry name" value="GntR"/>
    <property type="match status" value="1"/>
</dbReference>
<dbReference type="Gene3D" id="1.20.120.530">
    <property type="entry name" value="GntR ligand-binding domain-like"/>
    <property type="match status" value="1"/>
</dbReference>
<dbReference type="EMBL" id="AGRJ01000023">
    <property type="protein sequence ID" value="EHO54149.1"/>
    <property type="molecule type" value="Genomic_DNA"/>
</dbReference>
<evidence type="ECO:0000313" key="5">
    <source>
        <dbReference type="EMBL" id="EHO54149.1"/>
    </source>
</evidence>
<keyword evidence="2" id="KW-0238">DNA-binding</keyword>
<dbReference type="SMART" id="SM00345">
    <property type="entry name" value="HTH_GNTR"/>
    <property type="match status" value="1"/>
</dbReference>
<dbReference type="HOGENOM" id="CLU_017584_5_2_9"/>
<dbReference type="STRING" id="797516.HMPREF9104_00222"/>
<dbReference type="PATRIC" id="fig|797516.3.peg.195"/>
<dbReference type="InterPro" id="IPR036390">
    <property type="entry name" value="WH_DNA-bd_sf"/>
</dbReference>
<organism evidence="5 6">
    <name type="scientific">Lentilactobacillus kisonensis F0435</name>
    <dbReference type="NCBI Taxonomy" id="797516"/>
    <lineage>
        <taxon>Bacteria</taxon>
        <taxon>Bacillati</taxon>
        <taxon>Bacillota</taxon>
        <taxon>Bacilli</taxon>
        <taxon>Lactobacillales</taxon>
        <taxon>Lactobacillaceae</taxon>
        <taxon>Lentilactobacillus</taxon>
    </lineage>
</organism>
<dbReference type="SUPFAM" id="SSF48008">
    <property type="entry name" value="GntR ligand-binding domain-like"/>
    <property type="match status" value="1"/>
</dbReference>
<evidence type="ECO:0000256" key="2">
    <source>
        <dbReference type="ARBA" id="ARBA00023125"/>
    </source>
</evidence>
<dbReference type="CDD" id="cd07377">
    <property type="entry name" value="WHTH_GntR"/>
    <property type="match status" value="1"/>
</dbReference>
<dbReference type="GO" id="GO:0003677">
    <property type="term" value="F:DNA binding"/>
    <property type="evidence" value="ECO:0007669"/>
    <property type="project" value="UniProtKB-KW"/>
</dbReference>
<dbReference type="InterPro" id="IPR000524">
    <property type="entry name" value="Tscrpt_reg_HTH_GntR"/>
</dbReference>
<dbReference type="AlphaFoldDB" id="H1LCA9"/>
<keyword evidence="1" id="KW-0805">Transcription regulation</keyword>
<dbReference type="SMART" id="SM00895">
    <property type="entry name" value="FCD"/>
    <property type="match status" value="1"/>
</dbReference>
<comment type="caution">
    <text evidence="5">The sequence shown here is derived from an EMBL/GenBank/DDBJ whole genome shotgun (WGS) entry which is preliminary data.</text>
</comment>
<dbReference type="InterPro" id="IPR008920">
    <property type="entry name" value="TF_FadR/GntR_C"/>
</dbReference>
<dbReference type="InterPro" id="IPR011711">
    <property type="entry name" value="GntR_C"/>
</dbReference>
<name>H1LCA9_9LACO</name>
<protein>
    <submittedName>
        <fullName evidence="5">Transcriptional regulator, GntR family</fullName>
    </submittedName>
</protein>
<dbReference type="Pfam" id="PF07729">
    <property type="entry name" value="FCD"/>
    <property type="match status" value="1"/>
</dbReference>
<evidence type="ECO:0000313" key="6">
    <source>
        <dbReference type="Proteomes" id="UP000005025"/>
    </source>
</evidence>
<dbReference type="PROSITE" id="PS50949">
    <property type="entry name" value="HTH_GNTR"/>
    <property type="match status" value="1"/>
</dbReference>
<evidence type="ECO:0000256" key="1">
    <source>
        <dbReference type="ARBA" id="ARBA00023015"/>
    </source>
</evidence>
<evidence type="ECO:0000259" key="4">
    <source>
        <dbReference type="PROSITE" id="PS50949"/>
    </source>
</evidence>
<dbReference type="InterPro" id="IPR036388">
    <property type="entry name" value="WH-like_DNA-bd_sf"/>
</dbReference>
<dbReference type="Proteomes" id="UP000005025">
    <property type="component" value="Unassembled WGS sequence"/>
</dbReference>
<reference evidence="5 6" key="1">
    <citation type="submission" date="2011-09" db="EMBL/GenBank/DDBJ databases">
        <authorList>
            <person name="Weinstock G."/>
            <person name="Sodergren E."/>
            <person name="Clifton S."/>
            <person name="Fulton L."/>
            <person name="Fulton B."/>
            <person name="Courtney L."/>
            <person name="Fronick C."/>
            <person name="Harrison M."/>
            <person name="Strong C."/>
            <person name="Farmer C."/>
            <person name="Delahaunty K."/>
            <person name="Markovic C."/>
            <person name="Hall O."/>
            <person name="Minx P."/>
            <person name="Tomlinson C."/>
            <person name="Mitreva M."/>
            <person name="Hou S."/>
            <person name="Chen J."/>
            <person name="Wollam A."/>
            <person name="Pepin K.H."/>
            <person name="Johnson M."/>
            <person name="Bhonagiri V."/>
            <person name="Zhang X."/>
            <person name="Suruliraj S."/>
            <person name="Warren W."/>
            <person name="Chinwalla A."/>
            <person name="Mardis E.R."/>
            <person name="Wilson R.K."/>
        </authorList>
    </citation>
    <scope>NUCLEOTIDE SEQUENCE [LARGE SCALE GENOMIC DNA]</scope>
    <source>
        <strain evidence="5 6">F0435</strain>
    </source>
</reference>
<gene>
    <name evidence="5" type="ORF">HMPREF9104_00222</name>
</gene>
<dbReference type="GO" id="GO:0003700">
    <property type="term" value="F:DNA-binding transcription factor activity"/>
    <property type="evidence" value="ECO:0007669"/>
    <property type="project" value="InterPro"/>
</dbReference>
<feature type="domain" description="HTH gntR-type" evidence="4">
    <location>
        <begin position="12"/>
        <end position="79"/>
    </location>
</feature>
<proteinExistence type="predicted"/>
<sequence>MCGVIKEIMMMDNMRSDAYHEIKYKIIHFDYIPGQKISEKTISQELGLGRTPVREAIIRIEREGLIEVIPQSGTYITRIDMADAKDARFVRECIEPKIMINAAANISEDALATLRENLKEQDKTASEINPDSFFDLDQDFHHEFYKVVDKDTVWDWLQINNTQLNRFRRLRLKEMDLNWSTIYTQHKHIFDAVVEKNIDDLEYLVNEHLHLMLLEKGQVLEAYPDYFRNYDEESNSASDTSN</sequence>
<keyword evidence="3" id="KW-0804">Transcription</keyword>
<evidence type="ECO:0000256" key="3">
    <source>
        <dbReference type="ARBA" id="ARBA00023163"/>
    </source>
</evidence>
<dbReference type="PANTHER" id="PTHR43537">
    <property type="entry name" value="TRANSCRIPTIONAL REGULATOR, GNTR FAMILY"/>
    <property type="match status" value="1"/>
</dbReference>
<dbReference type="SUPFAM" id="SSF46785">
    <property type="entry name" value="Winged helix' DNA-binding domain"/>
    <property type="match status" value="1"/>
</dbReference>